<organism evidence="1 2">
    <name type="scientific">Henriciella pelagia</name>
    <dbReference type="NCBI Taxonomy" id="1977912"/>
    <lineage>
        <taxon>Bacteria</taxon>
        <taxon>Pseudomonadati</taxon>
        <taxon>Pseudomonadota</taxon>
        <taxon>Alphaproteobacteria</taxon>
        <taxon>Hyphomonadales</taxon>
        <taxon>Hyphomonadaceae</taxon>
        <taxon>Henriciella</taxon>
    </lineage>
</organism>
<keyword evidence="2" id="KW-1185">Reference proteome</keyword>
<gene>
    <name evidence="1" type="ORF">GCM10011503_32530</name>
</gene>
<evidence type="ECO:0000313" key="2">
    <source>
        <dbReference type="Proteomes" id="UP000628854"/>
    </source>
</evidence>
<name>A0ABQ1K0P1_9PROT</name>
<dbReference type="EMBL" id="BMKF01000003">
    <property type="protein sequence ID" value="GGB81243.1"/>
    <property type="molecule type" value="Genomic_DNA"/>
</dbReference>
<sequence>MLWRRKTKTRLADGILNRSTANRHGPKRYFSRAERKRVWQPCQLIWNKSDRTSAMCLEVSQSGARVRSFSRLPSNEVFRFVCPGLGLDTWAQRVRQTGSDLAFKFIEAPDD</sequence>
<evidence type="ECO:0008006" key="3">
    <source>
        <dbReference type="Google" id="ProtNLM"/>
    </source>
</evidence>
<proteinExistence type="predicted"/>
<evidence type="ECO:0000313" key="1">
    <source>
        <dbReference type="EMBL" id="GGB81243.1"/>
    </source>
</evidence>
<dbReference type="Proteomes" id="UP000628854">
    <property type="component" value="Unassembled WGS sequence"/>
</dbReference>
<reference evidence="2" key="1">
    <citation type="journal article" date="2019" name="Int. J. Syst. Evol. Microbiol.">
        <title>The Global Catalogue of Microorganisms (GCM) 10K type strain sequencing project: providing services to taxonomists for standard genome sequencing and annotation.</title>
        <authorList>
            <consortium name="The Broad Institute Genomics Platform"/>
            <consortium name="The Broad Institute Genome Sequencing Center for Infectious Disease"/>
            <person name="Wu L."/>
            <person name="Ma J."/>
        </authorList>
    </citation>
    <scope>NUCLEOTIDE SEQUENCE [LARGE SCALE GENOMIC DNA]</scope>
    <source>
        <strain evidence="2">CGMCC 1.15928</strain>
    </source>
</reference>
<comment type="caution">
    <text evidence="1">The sequence shown here is derived from an EMBL/GenBank/DDBJ whole genome shotgun (WGS) entry which is preliminary data.</text>
</comment>
<accession>A0ABQ1K0P1</accession>
<protein>
    <recommendedName>
        <fullName evidence="3">PilZ domain-containing protein</fullName>
    </recommendedName>
</protein>